<dbReference type="RefSeq" id="WP_260196166.1">
    <property type="nucleotide sequence ID" value="NZ_JAFFZE010000034.1"/>
</dbReference>
<feature type="transmembrane region" description="Helical" evidence="1">
    <location>
        <begin position="41"/>
        <end position="62"/>
    </location>
</feature>
<name>A0ABT2JJY5_9PSEU</name>
<protein>
    <submittedName>
        <fullName evidence="3">Sensor domain-containing protein</fullName>
    </submittedName>
</protein>
<feature type="transmembrane region" description="Helical" evidence="1">
    <location>
        <begin position="12"/>
        <end position="35"/>
    </location>
</feature>
<evidence type="ECO:0000313" key="3">
    <source>
        <dbReference type="EMBL" id="MCT2588212.1"/>
    </source>
</evidence>
<comment type="caution">
    <text evidence="3">The sequence shown here is derived from an EMBL/GenBank/DDBJ whole genome shotgun (WGS) entry which is preliminary data.</text>
</comment>
<dbReference type="InterPro" id="IPR025828">
    <property type="entry name" value="Put_sensor_dom"/>
</dbReference>
<keyword evidence="1" id="KW-0812">Transmembrane</keyword>
<feature type="domain" description="Putative sensor" evidence="2">
    <location>
        <begin position="20"/>
        <end position="201"/>
    </location>
</feature>
<gene>
    <name evidence="3" type="ORF">JT362_34390</name>
</gene>
<evidence type="ECO:0000259" key="2">
    <source>
        <dbReference type="Pfam" id="PF13796"/>
    </source>
</evidence>
<feature type="transmembrane region" description="Helical" evidence="1">
    <location>
        <begin position="169"/>
        <end position="189"/>
    </location>
</feature>
<keyword evidence="4" id="KW-1185">Reference proteome</keyword>
<organism evidence="3 4">
    <name type="scientific">Actinophytocola gossypii</name>
    <dbReference type="NCBI Taxonomy" id="2812003"/>
    <lineage>
        <taxon>Bacteria</taxon>
        <taxon>Bacillati</taxon>
        <taxon>Actinomycetota</taxon>
        <taxon>Actinomycetes</taxon>
        <taxon>Pseudonocardiales</taxon>
        <taxon>Pseudonocardiaceae</taxon>
    </lineage>
</organism>
<evidence type="ECO:0000313" key="4">
    <source>
        <dbReference type="Proteomes" id="UP001156441"/>
    </source>
</evidence>
<dbReference type="EMBL" id="JAFFZE010000034">
    <property type="protein sequence ID" value="MCT2588212.1"/>
    <property type="molecule type" value="Genomic_DNA"/>
</dbReference>
<proteinExistence type="predicted"/>
<feature type="transmembrane region" description="Helical" evidence="1">
    <location>
        <begin position="113"/>
        <end position="138"/>
    </location>
</feature>
<keyword evidence="1" id="KW-0472">Membrane</keyword>
<sequence>MTTDRDGTQPDPPLWGSLAYLVLNLPIGIASFVFVVTMTSVGLSTVVIWVGLVVLAVAAVVWRGAAQLERMRVHAMLGTYVATPYRPLPDGVTKRVGARFKDPATYKDMAYHLLLLPIGVAEFTIMVTTWATSLWLVLMPVYYPWLPGDWHPVTWDGGAFDVDSWFETLPWAAAGLLVLAVTLTLTKVLGRAHARYARAVLGPSQQRIDRLAKLDTAGAIDWNTSAAVGR</sequence>
<dbReference type="Pfam" id="PF13796">
    <property type="entry name" value="Sensor"/>
    <property type="match status" value="1"/>
</dbReference>
<dbReference type="Proteomes" id="UP001156441">
    <property type="component" value="Unassembled WGS sequence"/>
</dbReference>
<accession>A0ABT2JJY5</accession>
<keyword evidence="1" id="KW-1133">Transmembrane helix</keyword>
<reference evidence="3 4" key="1">
    <citation type="submission" date="2021-02" db="EMBL/GenBank/DDBJ databases">
        <title>Actinophytocola xerophila sp. nov., isolated from soil of cotton cropping field.</title>
        <authorList>
            <person name="Huang R."/>
            <person name="Chen X."/>
            <person name="Ge X."/>
            <person name="Liu W."/>
        </authorList>
    </citation>
    <scope>NUCLEOTIDE SEQUENCE [LARGE SCALE GENOMIC DNA]</scope>
    <source>
        <strain evidence="3 4">S1-96</strain>
    </source>
</reference>
<evidence type="ECO:0000256" key="1">
    <source>
        <dbReference type="SAM" id="Phobius"/>
    </source>
</evidence>